<dbReference type="SUPFAM" id="SSF53623">
    <property type="entry name" value="MurD-like peptide ligases, catalytic domain"/>
    <property type="match status" value="1"/>
</dbReference>
<dbReference type="AlphaFoldDB" id="A0A2K8N5H9"/>
<evidence type="ECO:0000256" key="3">
    <source>
        <dbReference type="ARBA" id="ARBA00013025"/>
    </source>
</evidence>
<sequence length="459" mass="49349">MQVRHKMKRDDGSVGPRGNAEDVQDWLQGLTRFGIRPGLVRMRWMLDRLGHPERGLRFLHVAGTNGKGSTCAFLESILDAAGYRVGMFISPPMAGERSRVSVGGQAIPEDVLIGYLRVLQPLARELEVREDLGALTHFEVWTLVALRYFEQTRPDVVVWETGLGGRLDSTNVVVPEAAVITQVGFDHMGVLGHTIKQIATEKAGIIKERVPVFTTANGVALRVIDEVAAGVNSAVWALDREWAVADRRVLRLGAGLPPEGQQFSWSGDGETISDLRIRLLGAHQCENAGVAVAVARYLDRSGVVSVPGWAIRRGLERAAWPGRLEVAGLSPLILLDGAHNPDGARRLAEALREIRPGTWGLVVGVLADKDVDGILSALKDVASWMIATAPDTPRAMDPDSLATRMRRIGAEVAAVCPNPLDALETAAAAVGSGGAVCVTGSLYMVMDVRAGGKLRVESQ</sequence>
<dbReference type="InterPro" id="IPR004101">
    <property type="entry name" value="Mur_ligase_C"/>
</dbReference>
<dbReference type="Proteomes" id="UP000231932">
    <property type="component" value="Chromosome"/>
</dbReference>
<protein>
    <recommendedName>
        <fullName evidence="3">tetrahydrofolate synthase</fullName>
        <ecNumber evidence="3">6.3.2.17</ecNumber>
    </recommendedName>
    <alternativeName>
        <fullName evidence="9">Tetrahydrofolylpolyglutamate synthase</fullName>
    </alternativeName>
</protein>
<keyword evidence="8" id="KW-0460">Magnesium</keyword>
<comment type="cofactor">
    <cofactor evidence="1">
        <name>Mg(2+)</name>
        <dbReference type="ChEBI" id="CHEBI:18420"/>
    </cofactor>
</comment>
<evidence type="ECO:0000256" key="8">
    <source>
        <dbReference type="ARBA" id="ARBA00022842"/>
    </source>
</evidence>
<dbReference type="KEGG" id="kyr:CVV65_04765"/>
<dbReference type="Pfam" id="PF08245">
    <property type="entry name" value="Mur_ligase_M"/>
    <property type="match status" value="1"/>
</dbReference>
<dbReference type="NCBIfam" id="TIGR01499">
    <property type="entry name" value="folC"/>
    <property type="match status" value="1"/>
</dbReference>
<dbReference type="PROSITE" id="PS01011">
    <property type="entry name" value="FOLYLPOLYGLU_SYNT_1"/>
    <property type="match status" value="1"/>
</dbReference>
<keyword evidence="5" id="KW-0479">Metal-binding</keyword>
<evidence type="ECO:0000256" key="11">
    <source>
        <dbReference type="PIRNR" id="PIRNR001563"/>
    </source>
</evidence>
<dbReference type="PIRSF" id="PIRSF001563">
    <property type="entry name" value="Folylpolyglu_synth"/>
    <property type="match status" value="1"/>
</dbReference>
<keyword evidence="7 11" id="KW-0067">ATP-binding</keyword>
<keyword evidence="4 11" id="KW-0436">Ligase</keyword>
<evidence type="ECO:0000313" key="16">
    <source>
        <dbReference type="Proteomes" id="UP000231932"/>
    </source>
</evidence>
<reference evidence="16" key="1">
    <citation type="submission" date="2017-11" db="EMBL/GenBank/DDBJ databases">
        <title>Complete Genome Sequence of Kyrpidia sp. Strain EA-1, a thermophilic, hydrogen-oxidizing Bacterium, isolated from the Azores.</title>
        <authorList>
            <person name="Reiner J.E."/>
            <person name="Lapp C.J."/>
            <person name="Bunk B."/>
            <person name="Gescher J."/>
        </authorList>
    </citation>
    <scope>NUCLEOTIDE SEQUENCE [LARGE SCALE GENOMIC DNA]</scope>
    <source>
        <strain evidence="16">EA-1</strain>
    </source>
</reference>
<dbReference type="EMBL" id="CP024955">
    <property type="protein sequence ID" value="ATY84345.1"/>
    <property type="molecule type" value="Genomic_DNA"/>
</dbReference>
<evidence type="ECO:0000256" key="12">
    <source>
        <dbReference type="SAM" id="MobiDB-lite"/>
    </source>
</evidence>
<evidence type="ECO:0000313" key="15">
    <source>
        <dbReference type="EMBL" id="ATY84345.1"/>
    </source>
</evidence>
<dbReference type="PANTHER" id="PTHR11136">
    <property type="entry name" value="FOLYLPOLYGLUTAMATE SYNTHASE-RELATED"/>
    <property type="match status" value="1"/>
</dbReference>
<dbReference type="InterPro" id="IPR001645">
    <property type="entry name" value="Folylpolyglutamate_synth"/>
</dbReference>
<dbReference type="GO" id="GO:0005524">
    <property type="term" value="F:ATP binding"/>
    <property type="evidence" value="ECO:0007669"/>
    <property type="project" value="UniProtKB-KW"/>
</dbReference>
<dbReference type="Gene3D" id="3.40.1190.10">
    <property type="entry name" value="Mur-like, catalytic domain"/>
    <property type="match status" value="1"/>
</dbReference>
<evidence type="ECO:0000256" key="9">
    <source>
        <dbReference type="ARBA" id="ARBA00030592"/>
    </source>
</evidence>
<feature type="region of interest" description="Disordered" evidence="12">
    <location>
        <begin position="1"/>
        <end position="20"/>
    </location>
</feature>
<feature type="domain" description="Mur ligase central" evidence="14">
    <location>
        <begin position="148"/>
        <end position="295"/>
    </location>
</feature>
<feature type="domain" description="Mur ligase C-terminal" evidence="13">
    <location>
        <begin position="322"/>
        <end position="441"/>
    </location>
</feature>
<dbReference type="Pfam" id="PF02875">
    <property type="entry name" value="Mur_ligase_C"/>
    <property type="match status" value="1"/>
</dbReference>
<evidence type="ECO:0000256" key="6">
    <source>
        <dbReference type="ARBA" id="ARBA00022741"/>
    </source>
</evidence>
<dbReference type="InterPro" id="IPR013221">
    <property type="entry name" value="Mur_ligase_cen"/>
</dbReference>
<gene>
    <name evidence="15" type="ORF">CVV65_04765</name>
</gene>
<keyword evidence="16" id="KW-1185">Reference proteome</keyword>
<dbReference type="InterPro" id="IPR036565">
    <property type="entry name" value="Mur-like_cat_sf"/>
</dbReference>
<dbReference type="GO" id="GO:0046872">
    <property type="term" value="F:metal ion binding"/>
    <property type="evidence" value="ECO:0007669"/>
    <property type="project" value="UniProtKB-KW"/>
</dbReference>
<comment type="catalytic activity">
    <reaction evidence="10">
        <text>(6S)-5,6,7,8-tetrahydrofolyl-(gamma-L-Glu)(n) + L-glutamate + ATP = (6S)-5,6,7,8-tetrahydrofolyl-(gamma-L-Glu)(n+1) + ADP + phosphate + H(+)</text>
        <dbReference type="Rhea" id="RHEA:10580"/>
        <dbReference type="Rhea" id="RHEA-COMP:14738"/>
        <dbReference type="Rhea" id="RHEA-COMP:14740"/>
        <dbReference type="ChEBI" id="CHEBI:15378"/>
        <dbReference type="ChEBI" id="CHEBI:29985"/>
        <dbReference type="ChEBI" id="CHEBI:30616"/>
        <dbReference type="ChEBI" id="CHEBI:43474"/>
        <dbReference type="ChEBI" id="CHEBI:141005"/>
        <dbReference type="ChEBI" id="CHEBI:456216"/>
        <dbReference type="EC" id="6.3.2.17"/>
    </reaction>
</comment>
<dbReference type="EC" id="6.3.2.17" evidence="3"/>
<dbReference type="GO" id="GO:0004326">
    <property type="term" value="F:tetrahydrofolylpolyglutamate synthase activity"/>
    <property type="evidence" value="ECO:0007669"/>
    <property type="project" value="UniProtKB-EC"/>
</dbReference>
<dbReference type="SUPFAM" id="SSF53244">
    <property type="entry name" value="MurD-like peptide ligases, peptide-binding domain"/>
    <property type="match status" value="1"/>
</dbReference>
<dbReference type="GO" id="GO:0008841">
    <property type="term" value="F:dihydrofolate synthase activity"/>
    <property type="evidence" value="ECO:0007669"/>
    <property type="project" value="TreeGrafter"/>
</dbReference>
<evidence type="ECO:0000256" key="7">
    <source>
        <dbReference type="ARBA" id="ARBA00022840"/>
    </source>
</evidence>
<evidence type="ECO:0000256" key="1">
    <source>
        <dbReference type="ARBA" id="ARBA00001946"/>
    </source>
</evidence>
<proteinExistence type="inferred from homology"/>
<name>A0A2K8N5H9_9BACL</name>
<dbReference type="Gene3D" id="3.90.190.20">
    <property type="entry name" value="Mur ligase, C-terminal domain"/>
    <property type="match status" value="1"/>
</dbReference>
<dbReference type="InterPro" id="IPR036615">
    <property type="entry name" value="Mur_ligase_C_dom_sf"/>
</dbReference>
<comment type="similarity">
    <text evidence="2 11">Belongs to the folylpolyglutamate synthase family.</text>
</comment>
<evidence type="ECO:0000256" key="5">
    <source>
        <dbReference type="ARBA" id="ARBA00022723"/>
    </source>
</evidence>
<evidence type="ECO:0000256" key="10">
    <source>
        <dbReference type="ARBA" id="ARBA00047493"/>
    </source>
</evidence>
<dbReference type="PANTHER" id="PTHR11136:SF0">
    <property type="entry name" value="DIHYDROFOLATE SYNTHETASE-RELATED"/>
    <property type="match status" value="1"/>
</dbReference>
<evidence type="ECO:0000256" key="4">
    <source>
        <dbReference type="ARBA" id="ARBA00022598"/>
    </source>
</evidence>
<dbReference type="InterPro" id="IPR018109">
    <property type="entry name" value="Folylpolyglutamate_synth_CS"/>
</dbReference>
<dbReference type="GO" id="GO:0005737">
    <property type="term" value="C:cytoplasm"/>
    <property type="evidence" value="ECO:0007669"/>
    <property type="project" value="TreeGrafter"/>
</dbReference>
<evidence type="ECO:0000256" key="2">
    <source>
        <dbReference type="ARBA" id="ARBA00008276"/>
    </source>
</evidence>
<accession>A0A2K8N5H9</accession>
<dbReference type="FunFam" id="3.40.1190.10:FF:000011">
    <property type="entry name" value="Folylpolyglutamate synthase/dihydrofolate synthase"/>
    <property type="match status" value="1"/>
</dbReference>
<keyword evidence="6 11" id="KW-0547">Nucleotide-binding</keyword>
<evidence type="ECO:0000259" key="13">
    <source>
        <dbReference type="Pfam" id="PF02875"/>
    </source>
</evidence>
<evidence type="ECO:0000259" key="14">
    <source>
        <dbReference type="Pfam" id="PF08245"/>
    </source>
</evidence>
<organism evidence="15 16">
    <name type="scientific">Kyrpidia spormannii</name>
    <dbReference type="NCBI Taxonomy" id="2055160"/>
    <lineage>
        <taxon>Bacteria</taxon>
        <taxon>Bacillati</taxon>
        <taxon>Bacillota</taxon>
        <taxon>Bacilli</taxon>
        <taxon>Bacillales</taxon>
        <taxon>Alicyclobacillaceae</taxon>
        <taxon>Kyrpidia</taxon>
    </lineage>
</organism>